<organism evidence="1 2">
    <name type="scientific">Naja naja</name>
    <name type="common">Indian cobra</name>
    <dbReference type="NCBI Taxonomy" id="35670"/>
    <lineage>
        <taxon>Eukaryota</taxon>
        <taxon>Metazoa</taxon>
        <taxon>Chordata</taxon>
        <taxon>Craniata</taxon>
        <taxon>Vertebrata</taxon>
        <taxon>Euteleostomi</taxon>
        <taxon>Lepidosauria</taxon>
        <taxon>Squamata</taxon>
        <taxon>Bifurcata</taxon>
        <taxon>Unidentata</taxon>
        <taxon>Episquamata</taxon>
        <taxon>Toxicofera</taxon>
        <taxon>Serpentes</taxon>
        <taxon>Colubroidea</taxon>
        <taxon>Elapidae</taxon>
        <taxon>Elapinae</taxon>
        <taxon>Naja</taxon>
    </lineage>
</organism>
<keyword evidence="2" id="KW-1185">Reference proteome</keyword>
<dbReference type="AlphaFoldDB" id="A0A8C7DZP0"/>
<dbReference type="OrthoDB" id="446890at2759"/>
<dbReference type="Ensembl" id="ENSNNAT00000015566.1">
    <property type="protein sequence ID" value="ENSNNAP00000014837.1"/>
    <property type="gene ID" value="ENSNNAG00000010011.1"/>
</dbReference>
<reference evidence="1" key="2">
    <citation type="submission" date="2025-09" db="UniProtKB">
        <authorList>
            <consortium name="Ensembl"/>
        </authorList>
    </citation>
    <scope>IDENTIFICATION</scope>
</reference>
<protein>
    <submittedName>
        <fullName evidence="1">Uncharacterized protein</fullName>
    </submittedName>
</protein>
<dbReference type="SUPFAM" id="SSF52833">
    <property type="entry name" value="Thioredoxin-like"/>
    <property type="match status" value="1"/>
</dbReference>
<evidence type="ECO:0000313" key="1">
    <source>
        <dbReference type="Ensembl" id="ENSNNAP00000014837.1"/>
    </source>
</evidence>
<sequence length="99" mass="11072">ACISALTCLPSLSYCGYQENPTNDEPNFPVFEKCEVNGENARPHFEFLKESLPFPPDNPSLLCAADILHGVLKSSLLVVMGAFQTYSRRFETIKMQDDI</sequence>
<accession>A0A8C7DZP0</accession>
<evidence type="ECO:0000313" key="2">
    <source>
        <dbReference type="Proteomes" id="UP000694559"/>
    </source>
</evidence>
<reference evidence="1" key="1">
    <citation type="submission" date="2025-08" db="UniProtKB">
        <authorList>
            <consortium name="Ensembl"/>
        </authorList>
    </citation>
    <scope>IDENTIFICATION</scope>
</reference>
<name>A0A8C7DZP0_NAJNA</name>
<dbReference type="Proteomes" id="UP000694559">
    <property type="component" value="Unplaced"/>
</dbReference>
<proteinExistence type="predicted"/>
<dbReference type="Gene3D" id="3.40.30.10">
    <property type="entry name" value="Glutaredoxin"/>
    <property type="match status" value="1"/>
</dbReference>
<dbReference type="InterPro" id="IPR036249">
    <property type="entry name" value="Thioredoxin-like_sf"/>
</dbReference>